<protein>
    <submittedName>
        <fullName evidence="3">Ktr system potassium uptake protein C</fullName>
    </submittedName>
</protein>
<dbReference type="EMBL" id="CAOS01000003">
    <property type="protein sequence ID" value="CCO07266.1"/>
    <property type="molecule type" value="Genomic_DNA"/>
</dbReference>
<evidence type="ECO:0000259" key="1">
    <source>
        <dbReference type="PROSITE" id="PS51201"/>
    </source>
</evidence>
<name>K8EET9_9FIRM</name>
<dbReference type="Proteomes" id="UP000009315">
    <property type="component" value="Unassembled WGS sequence"/>
</dbReference>
<feature type="domain" description="RCK C-terminal" evidence="2">
    <location>
        <begin position="134"/>
        <end position="217"/>
    </location>
</feature>
<dbReference type="InterPro" id="IPR036721">
    <property type="entry name" value="RCK_C_sf"/>
</dbReference>
<dbReference type="SUPFAM" id="SSF116726">
    <property type="entry name" value="TrkA C-terminal domain-like"/>
    <property type="match status" value="1"/>
</dbReference>
<dbReference type="GO" id="GO:0008324">
    <property type="term" value="F:monoatomic cation transmembrane transporter activity"/>
    <property type="evidence" value="ECO:0007669"/>
    <property type="project" value="InterPro"/>
</dbReference>
<comment type="caution">
    <text evidence="3">The sequence shown here is derived from an EMBL/GenBank/DDBJ whole genome shotgun (WGS) entry which is preliminary data.</text>
</comment>
<dbReference type="Gene3D" id="3.30.70.1450">
    <property type="entry name" value="Regulator of K+ conductance, C-terminal domain"/>
    <property type="match status" value="1"/>
</dbReference>
<proteinExistence type="predicted"/>
<dbReference type="Pfam" id="PF02080">
    <property type="entry name" value="TrkA_C"/>
    <property type="match status" value="1"/>
</dbReference>
<dbReference type="PROSITE" id="PS51201">
    <property type="entry name" value="RCK_N"/>
    <property type="match status" value="1"/>
</dbReference>
<gene>
    <name evidence="3" type="primary">ktrC</name>
    <name evidence="3" type="ORF">DESHY_110210</name>
</gene>
<dbReference type="AlphaFoldDB" id="K8EET9"/>
<dbReference type="InterPro" id="IPR006037">
    <property type="entry name" value="RCK_C"/>
</dbReference>
<dbReference type="Gene3D" id="3.40.50.720">
    <property type="entry name" value="NAD(P)-binding Rossmann-like Domain"/>
    <property type="match status" value="1"/>
</dbReference>
<reference evidence="3 4" key="1">
    <citation type="journal article" date="2013" name="Genome Announc.">
        <title>Genome Sequence of the Sulfate-Reducing Bacterium Desulfotomaculum hydrothermale Lam5(T).</title>
        <authorList>
            <person name="Amin O."/>
            <person name="Fardeau M.L."/>
            <person name="Valette O."/>
            <person name="Hirschler-Rea A."/>
            <person name="Barbe V."/>
            <person name="Medigue C."/>
            <person name="Vacherie B."/>
            <person name="Ollivier B."/>
            <person name="Bertin P.N."/>
            <person name="Dolla A."/>
        </authorList>
    </citation>
    <scope>NUCLEOTIDE SEQUENCE [LARGE SCALE GENOMIC DNA]</scope>
    <source>
        <strain evidence="4">Lam5 / DSM 18033</strain>
    </source>
</reference>
<dbReference type="RefSeq" id="WP_008410088.1">
    <property type="nucleotide sequence ID" value="NZ_CAOS01000003.1"/>
</dbReference>
<dbReference type="InterPro" id="IPR036291">
    <property type="entry name" value="NAD(P)-bd_dom_sf"/>
</dbReference>
<organism evidence="3 4">
    <name type="scientific">Desulforamulus hydrothermalis Lam5 = DSM 18033</name>
    <dbReference type="NCBI Taxonomy" id="1121428"/>
    <lineage>
        <taxon>Bacteria</taxon>
        <taxon>Bacillati</taxon>
        <taxon>Bacillota</taxon>
        <taxon>Clostridia</taxon>
        <taxon>Eubacteriales</taxon>
        <taxon>Peptococcaceae</taxon>
        <taxon>Desulforamulus</taxon>
    </lineage>
</organism>
<dbReference type="OrthoDB" id="9776294at2"/>
<dbReference type="eggNOG" id="COG0569">
    <property type="taxonomic scope" value="Bacteria"/>
</dbReference>
<dbReference type="Pfam" id="PF02254">
    <property type="entry name" value="TrkA_N"/>
    <property type="match status" value="1"/>
</dbReference>
<dbReference type="STRING" id="1121428.DESHY_110210"/>
<dbReference type="InterPro" id="IPR003148">
    <property type="entry name" value="RCK_N"/>
</dbReference>
<dbReference type="PROSITE" id="PS51202">
    <property type="entry name" value="RCK_C"/>
    <property type="match status" value="1"/>
</dbReference>
<sequence length="217" mass="23609">MKQFAVIGLGRFGSSVARTLAKMGYEVLALDNSEERVNDIIEDVTHGIQIDALDEHALKAVGIRNFDVVVVAIGQDVQASILATVILKEMGVKYVVAKAQNKLHGKVLQRIGADKVVFPERDMGVKLAHALVSKNVMEQISLSADYSLVEMLAPAQFVNKTLAQSEARNRYGVSILAIRRGDQMIISPGANQVIQSGDVLVVIGKTEKLQLFETVEI</sequence>
<evidence type="ECO:0000313" key="3">
    <source>
        <dbReference type="EMBL" id="CCO07266.1"/>
    </source>
</evidence>
<feature type="domain" description="RCK N-terminal" evidence="1">
    <location>
        <begin position="1"/>
        <end position="117"/>
    </location>
</feature>
<accession>K8EET9</accession>
<evidence type="ECO:0000259" key="2">
    <source>
        <dbReference type="PROSITE" id="PS51202"/>
    </source>
</evidence>
<keyword evidence="4" id="KW-1185">Reference proteome</keyword>
<evidence type="ECO:0000313" key="4">
    <source>
        <dbReference type="Proteomes" id="UP000009315"/>
    </source>
</evidence>
<dbReference type="PANTHER" id="PTHR43833:SF7">
    <property type="entry name" value="KTR SYSTEM POTASSIUM UPTAKE PROTEIN C"/>
    <property type="match status" value="1"/>
</dbReference>
<dbReference type="SUPFAM" id="SSF51735">
    <property type="entry name" value="NAD(P)-binding Rossmann-fold domains"/>
    <property type="match status" value="1"/>
</dbReference>
<dbReference type="GO" id="GO:0006813">
    <property type="term" value="P:potassium ion transport"/>
    <property type="evidence" value="ECO:0007669"/>
    <property type="project" value="InterPro"/>
</dbReference>
<dbReference type="InterPro" id="IPR050721">
    <property type="entry name" value="Trk_Ktr_HKT_K-transport"/>
</dbReference>
<dbReference type="PANTHER" id="PTHR43833">
    <property type="entry name" value="POTASSIUM CHANNEL PROTEIN 2-RELATED-RELATED"/>
    <property type="match status" value="1"/>
</dbReference>